<dbReference type="GO" id="GO:0090560">
    <property type="term" value="F:2-(3-amino-3-carboxypropyl)histidine synthase activity"/>
    <property type="evidence" value="ECO:0007669"/>
    <property type="project" value="InterPro"/>
</dbReference>
<keyword evidence="6" id="KW-0411">Iron-sulfur</keyword>
<keyword evidence="4" id="KW-0479">Metal-binding</keyword>
<evidence type="ECO:0000256" key="3">
    <source>
        <dbReference type="ARBA" id="ARBA00006179"/>
    </source>
</evidence>
<comment type="pathway">
    <text evidence="2">Protein modification; peptidyl-diphthamide biosynthesis.</text>
</comment>
<keyword evidence="5" id="KW-0408">Iron</keyword>
<dbReference type="PANTHER" id="PTHR10762:SF2">
    <property type="entry name" value="2-(3-AMINO-3-CARBOXYPROPYL)HISTIDINE SYNTHASE SUBUNIT 2"/>
    <property type="match status" value="1"/>
</dbReference>
<dbReference type="InterPro" id="IPR016435">
    <property type="entry name" value="DPH1/DPH2"/>
</dbReference>
<evidence type="ECO:0000256" key="5">
    <source>
        <dbReference type="ARBA" id="ARBA00023004"/>
    </source>
</evidence>
<keyword evidence="7" id="KW-0472">Membrane</keyword>
<comment type="caution">
    <text evidence="8">The sequence shown here is derived from an EMBL/GenBank/DDBJ whole genome shotgun (WGS) entry which is preliminary data.</text>
</comment>
<dbReference type="OrthoDB" id="449241at2759"/>
<evidence type="ECO:0000256" key="7">
    <source>
        <dbReference type="SAM" id="Phobius"/>
    </source>
</evidence>
<dbReference type="EMBL" id="ASPP01020344">
    <property type="protein sequence ID" value="ETO13869.1"/>
    <property type="molecule type" value="Genomic_DNA"/>
</dbReference>
<evidence type="ECO:0000256" key="2">
    <source>
        <dbReference type="ARBA" id="ARBA00005156"/>
    </source>
</evidence>
<evidence type="ECO:0000256" key="6">
    <source>
        <dbReference type="ARBA" id="ARBA00023014"/>
    </source>
</evidence>
<keyword evidence="9" id="KW-1185">Reference proteome</keyword>
<dbReference type="GO" id="GO:0046872">
    <property type="term" value="F:metal ion binding"/>
    <property type="evidence" value="ECO:0007669"/>
    <property type="project" value="UniProtKB-KW"/>
</dbReference>
<protein>
    <submittedName>
        <fullName evidence="8">Diphthamide biosynthesis protein 2</fullName>
    </submittedName>
</protein>
<dbReference type="Pfam" id="PF01866">
    <property type="entry name" value="Diphthamide_syn"/>
    <property type="match status" value="1"/>
</dbReference>
<dbReference type="Gene3D" id="3.40.50.11860">
    <property type="entry name" value="Diphthamide synthesis DPH1/DPH2 domain 3"/>
    <property type="match status" value="1"/>
</dbReference>
<dbReference type="Proteomes" id="UP000023152">
    <property type="component" value="Unassembled WGS sequence"/>
</dbReference>
<evidence type="ECO:0000313" key="8">
    <source>
        <dbReference type="EMBL" id="ETO13869.1"/>
    </source>
</evidence>
<sequence>MKFDLSMFTKQIEASIEHWKNYDVVYVVYEHYFDYLHSQLHDLLNERLANRFVIGTIDRDLSRYKNKTKDKVLEIQLNRLKLPHHFSGYYFDISDTLLNDLRLVANQRELKKGLLNGRFGKKVFYSALLANFADWKVIHYNNAIPQSFIDHCKLSSTPHEQLLSRLLMYRYQFIEKIRDANIIGIVIGTLVVGVFFSFDKNREISFMFALEHFQITKRSIFGNCQVFETVNLNVGKMNECKLGNFSEVELFVVITCPLSFQYLWLWQQQNYSQGLVTPFECELALNIDHASWTGLFSTDFNDILNKDCFRLGSTSHEQKSNEAEHNEMRFSAIDGKLRPTISSLKKQALQLNERDLIPFHKPGDVVKMDAAWHMSQKRTFKGAEVADDNLPPSNVEQGLTGIASRYTDEI</sequence>
<name>X6MJ63_RETFI</name>
<accession>X6MJ63</accession>
<comment type="cofactor">
    <cofactor evidence="1">
        <name>[4Fe-4S] cluster</name>
        <dbReference type="ChEBI" id="CHEBI:49883"/>
    </cofactor>
</comment>
<keyword evidence="7" id="KW-1133">Transmembrane helix</keyword>
<evidence type="ECO:0000256" key="1">
    <source>
        <dbReference type="ARBA" id="ARBA00001966"/>
    </source>
</evidence>
<proteinExistence type="inferred from homology"/>
<gene>
    <name evidence="8" type="ORF">RFI_23498</name>
</gene>
<dbReference type="GO" id="GO:0051536">
    <property type="term" value="F:iron-sulfur cluster binding"/>
    <property type="evidence" value="ECO:0007669"/>
    <property type="project" value="UniProtKB-KW"/>
</dbReference>
<dbReference type="PANTHER" id="PTHR10762">
    <property type="entry name" value="DIPHTHAMIDE BIOSYNTHESIS PROTEIN"/>
    <property type="match status" value="1"/>
</dbReference>
<feature type="transmembrane region" description="Helical" evidence="7">
    <location>
        <begin position="180"/>
        <end position="198"/>
    </location>
</feature>
<dbReference type="InterPro" id="IPR042265">
    <property type="entry name" value="DPH1/DPH2_3"/>
</dbReference>
<evidence type="ECO:0000256" key="4">
    <source>
        <dbReference type="ARBA" id="ARBA00022723"/>
    </source>
</evidence>
<dbReference type="FunFam" id="3.40.50.11860:FF:000001">
    <property type="entry name" value="2-(3-amino-3-carboxypropyl)histidine synthase subunit 2"/>
    <property type="match status" value="1"/>
</dbReference>
<comment type="similarity">
    <text evidence="3">Belongs to the DPH1/DPH2 family. DPH2 subfamily.</text>
</comment>
<dbReference type="GO" id="GO:0017183">
    <property type="term" value="P:protein histidyl modification to diphthamide"/>
    <property type="evidence" value="ECO:0007669"/>
    <property type="project" value="InterPro"/>
</dbReference>
<keyword evidence="7" id="KW-0812">Transmembrane</keyword>
<dbReference type="AlphaFoldDB" id="X6MJ63"/>
<dbReference type="SFLD" id="SFLDS00032">
    <property type="entry name" value="Radical_SAM_3-amino-3-carboxyp"/>
    <property type="match status" value="1"/>
</dbReference>
<organism evidence="8 9">
    <name type="scientific">Reticulomyxa filosa</name>
    <dbReference type="NCBI Taxonomy" id="46433"/>
    <lineage>
        <taxon>Eukaryota</taxon>
        <taxon>Sar</taxon>
        <taxon>Rhizaria</taxon>
        <taxon>Retaria</taxon>
        <taxon>Foraminifera</taxon>
        <taxon>Monothalamids</taxon>
        <taxon>Reticulomyxidae</taxon>
        <taxon>Reticulomyxa</taxon>
    </lineage>
</organism>
<evidence type="ECO:0000313" key="9">
    <source>
        <dbReference type="Proteomes" id="UP000023152"/>
    </source>
</evidence>
<reference evidence="8 9" key="1">
    <citation type="journal article" date="2013" name="Curr. Biol.">
        <title>The Genome of the Foraminiferan Reticulomyxa filosa.</title>
        <authorList>
            <person name="Glockner G."/>
            <person name="Hulsmann N."/>
            <person name="Schleicher M."/>
            <person name="Noegel A.A."/>
            <person name="Eichinger L."/>
            <person name="Gallinger C."/>
            <person name="Pawlowski J."/>
            <person name="Sierra R."/>
            <person name="Euteneuer U."/>
            <person name="Pillet L."/>
            <person name="Moustafa A."/>
            <person name="Platzer M."/>
            <person name="Groth M."/>
            <person name="Szafranski K."/>
            <person name="Schliwa M."/>
        </authorList>
    </citation>
    <scope>NUCLEOTIDE SEQUENCE [LARGE SCALE GENOMIC DNA]</scope>
</reference>